<name>A0A426Z194_ENSVE</name>
<dbReference type="EMBL" id="AMZH03009015">
    <property type="protein sequence ID" value="RRT57744.1"/>
    <property type="molecule type" value="Genomic_DNA"/>
</dbReference>
<accession>A0A426Z194</accession>
<proteinExistence type="predicted"/>
<gene>
    <name evidence="2" type="ORF">B296_00031397</name>
</gene>
<keyword evidence="1" id="KW-1133">Transmembrane helix</keyword>
<comment type="caution">
    <text evidence="2">The sequence shown here is derived from an EMBL/GenBank/DDBJ whole genome shotgun (WGS) entry which is preliminary data.</text>
</comment>
<keyword evidence="1" id="KW-0472">Membrane</keyword>
<evidence type="ECO:0000313" key="3">
    <source>
        <dbReference type="Proteomes" id="UP000287651"/>
    </source>
</evidence>
<protein>
    <submittedName>
        <fullName evidence="2">Uncharacterized protein</fullName>
    </submittedName>
</protein>
<evidence type="ECO:0000313" key="2">
    <source>
        <dbReference type="EMBL" id="RRT57744.1"/>
    </source>
</evidence>
<sequence length="194" mass="20558">MVGGVVGLVATGLFMLLFLQLSMLSFFSCTRMNDMAAIMKESESKDQSKEMTLFAHGACTTDESVAELAEQGGSETGLAERISLVIKQTELGNSEVGLIERASSVTRLVEHGCSGTEPTEHGNSKLKLSERVSLVTGLAEHGCSGIELAEHGNSEVGLSEQVNLVTILAEHGCSRTEPAEHGAGYRCPASQSRE</sequence>
<feature type="transmembrane region" description="Helical" evidence="1">
    <location>
        <begin position="6"/>
        <end position="29"/>
    </location>
</feature>
<evidence type="ECO:0000256" key="1">
    <source>
        <dbReference type="SAM" id="Phobius"/>
    </source>
</evidence>
<dbReference type="Proteomes" id="UP000287651">
    <property type="component" value="Unassembled WGS sequence"/>
</dbReference>
<keyword evidence="1" id="KW-0812">Transmembrane</keyword>
<dbReference type="AlphaFoldDB" id="A0A426Z194"/>
<reference evidence="2 3" key="1">
    <citation type="journal article" date="2014" name="Agronomy (Basel)">
        <title>A Draft Genome Sequence for Ensete ventricosum, the Drought-Tolerant Tree Against Hunger.</title>
        <authorList>
            <person name="Harrison J."/>
            <person name="Moore K.A."/>
            <person name="Paszkiewicz K."/>
            <person name="Jones T."/>
            <person name="Grant M."/>
            <person name="Ambacheew D."/>
            <person name="Muzemil S."/>
            <person name="Studholme D.J."/>
        </authorList>
    </citation>
    <scope>NUCLEOTIDE SEQUENCE [LARGE SCALE GENOMIC DNA]</scope>
</reference>
<organism evidence="2 3">
    <name type="scientific">Ensete ventricosum</name>
    <name type="common">Abyssinian banana</name>
    <name type="synonym">Musa ensete</name>
    <dbReference type="NCBI Taxonomy" id="4639"/>
    <lineage>
        <taxon>Eukaryota</taxon>
        <taxon>Viridiplantae</taxon>
        <taxon>Streptophyta</taxon>
        <taxon>Embryophyta</taxon>
        <taxon>Tracheophyta</taxon>
        <taxon>Spermatophyta</taxon>
        <taxon>Magnoliopsida</taxon>
        <taxon>Liliopsida</taxon>
        <taxon>Zingiberales</taxon>
        <taxon>Musaceae</taxon>
        <taxon>Ensete</taxon>
    </lineage>
</organism>